<dbReference type="OrthoDB" id="3796724at2759"/>
<sequence length="157" mass="16458">MSDTEPRTPGKGTATGAAWTDTEKGSYQICGMELILTIAQMAYLIVVAEHAIGDSIESKVSQAPVPGGRNVNACRKIVKKLKEKLKDEMDNIKAGLPVAAAAAEGGGPTATPVKATPRKRKTEGGAGGEESPKKKAAPRKKKSEATVKDEERDEGEA</sequence>
<evidence type="ECO:0000256" key="1">
    <source>
        <dbReference type="SAM" id="MobiDB-lite"/>
    </source>
</evidence>
<feature type="compositionally biased region" description="Low complexity" evidence="1">
    <location>
        <begin position="100"/>
        <end position="113"/>
    </location>
</feature>
<reference evidence="2" key="1">
    <citation type="submission" date="2018-12" db="EMBL/GenBank/DDBJ databases">
        <authorList>
            <person name="Syme R.A."/>
            <person name="Farfan-Caceres L."/>
            <person name="Lichtenzveig J."/>
        </authorList>
    </citation>
    <scope>NUCLEOTIDE SEQUENCE</scope>
    <source>
        <strain evidence="2">Al4</strain>
    </source>
</reference>
<proteinExistence type="predicted"/>
<dbReference type="AlphaFoldDB" id="A0A8H7J1X7"/>
<protein>
    <submittedName>
        <fullName evidence="2">Uncharacterized protein</fullName>
    </submittedName>
</protein>
<organism evidence="2 3">
    <name type="scientific">Ascochyta lentis</name>
    <dbReference type="NCBI Taxonomy" id="205686"/>
    <lineage>
        <taxon>Eukaryota</taxon>
        <taxon>Fungi</taxon>
        <taxon>Dikarya</taxon>
        <taxon>Ascomycota</taxon>
        <taxon>Pezizomycotina</taxon>
        <taxon>Dothideomycetes</taxon>
        <taxon>Pleosporomycetidae</taxon>
        <taxon>Pleosporales</taxon>
        <taxon>Pleosporineae</taxon>
        <taxon>Didymellaceae</taxon>
        <taxon>Ascochyta</taxon>
    </lineage>
</organism>
<keyword evidence="3" id="KW-1185">Reference proteome</keyword>
<comment type="caution">
    <text evidence="2">The sequence shown here is derived from an EMBL/GenBank/DDBJ whole genome shotgun (WGS) entry which is preliminary data.</text>
</comment>
<gene>
    <name evidence="2" type="ORF">EKO04_006708</name>
</gene>
<feature type="region of interest" description="Disordered" evidence="1">
    <location>
        <begin position="100"/>
        <end position="157"/>
    </location>
</feature>
<reference evidence="2" key="2">
    <citation type="submission" date="2020-09" db="EMBL/GenBank/DDBJ databases">
        <title>Reference genome assembly for Australian Ascochyta lentis isolate Al4.</title>
        <authorList>
            <person name="Lee R.C."/>
            <person name="Farfan-Caceres L.M."/>
            <person name="Debler J.W."/>
            <person name="Williams A.H."/>
            <person name="Henares B.M."/>
        </authorList>
    </citation>
    <scope>NUCLEOTIDE SEQUENCE</scope>
    <source>
        <strain evidence="2">Al4</strain>
    </source>
</reference>
<evidence type="ECO:0000313" key="3">
    <source>
        <dbReference type="Proteomes" id="UP000651452"/>
    </source>
</evidence>
<accession>A0A8H7J1X7</accession>
<dbReference type="Proteomes" id="UP000651452">
    <property type="component" value="Unassembled WGS sequence"/>
</dbReference>
<dbReference type="EMBL" id="RZGK01000012">
    <property type="protein sequence ID" value="KAF9694997.1"/>
    <property type="molecule type" value="Genomic_DNA"/>
</dbReference>
<name>A0A8H7J1X7_9PLEO</name>
<evidence type="ECO:0000313" key="2">
    <source>
        <dbReference type="EMBL" id="KAF9694997.1"/>
    </source>
</evidence>